<dbReference type="AlphaFoldDB" id="A0A6I9VP22"/>
<feature type="region of interest" description="Disordered" evidence="1">
    <location>
        <begin position="570"/>
        <end position="597"/>
    </location>
</feature>
<protein>
    <submittedName>
        <fullName evidence="3">Uncharacterized protein LOC105233034</fullName>
    </submittedName>
</protein>
<dbReference type="InParanoid" id="A0A6I9VP22"/>
<proteinExistence type="predicted"/>
<dbReference type="OrthoDB" id="6817893at2759"/>
<organism evidence="2 3">
    <name type="scientific">Bactrocera dorsalis</name>
    <name type="common">Oriental fruit fly</name>
    <name type="synonym">Dacus dorsalis</name>
    <dbReference type="NCBI Taxonomy" id="27457"/>
    <lineage>
        <taxon>Eukaryota</taxon>
        <taxon>Metazoa</taxon>
        <taxon>Ecdysozoa</taxon>
        <taxon>Arthropoda</taxon>
        <taxon>Hexapoda</taxon>
        <taxon>Insecta</taxon>
        <taxon>Pterygota</taxon>
        <taxon>Neoptera</taxon>
        <taxon>Endopterygota</taxon>
        <taxon>Diptera</taxon>
        <taxon>Brachycera</taxon>
        <taxon>Muscomorpha</taxon>
        <taxon>Tephritoidea</taxon>
        <taxon>Tephritidae</taxon>
        <taxon>Bactrocera</taxon>
        <taxon>Bactrocera</taxon>
    </lineage>
</organism>
<dbReference type="PANTHER" id="PTHR14663">
    <property type="entry name" value="METHYLTRANSFERASE NSUN7-RELATED"/>
    <property type="match status" value="1"/>
</dbReference>
<dbReference type="Gene3D" id="3.40.50.150">
    <property type="entry name" value="Vaccinia Virus protein VP39"/>
    <property type="match status" value="1"/>
</dbReference>
<evidence type="ECO:0000256" key="1">
    <source>
        <dbReference type="SAM" id="MobiDB-lite"/>
    </source>
</evidence>
<name>A0A6I9VP22_BACDO</name>
<dbReference type="InterPro" id="IPR029063">
    <property type="entry name" value="SAM-dependent_MTases_sf"/>
</dbReference>
<evidence type="ECO:0000313" key="2">
    <source>
        <dbReference type="Proteomes" id="UP001652620"/>
    </source>
</evidence>
<dbReference type="GeneID" id="105233034"/>
<dbReference type="KEGG" id="bdr:105233034"/>
<dbReference type="InterPro" id="IPR042620">
    <property type="entry name" value="NSUN7"/>
</dbReference>
<dbReference type="PANTHER" id="PTHR14663:SF2">
    <property type="entry name" value="METHYLTRANSFERASE NSUN7-RELATED"/>
    <property type="match status" value="1"/>
</dbReference>
<keyword evidence="2" id="KW-1185">Reference proteome</keyword>
<dbReference type="RefSeq" id="XP_011213277.2">
    <property type="nucleotide sequence ID" value="XM_011214975.4"/>
</dbReference>
<dbReference type="Proteomes" id="UP001652620">
    <property type="component" value="Chromosome 5"/>
</dbReference>
<sequence length="817" mass="93829">MSNHLFFLSLADIFSVYPTIFKELVSTRESQTLIYLPSDADWQERMYYRLLEVQKRVNESVDNGVEVDYVAVRKDTHSFNHLSSVLNISPKISPNVSPNGFYKTPKKKCQQIRGKSLKNKSKFWNLKTIALAAKLLAKAPKKVQFENEHEMRKVYSLIYDVFRYKVVLSNSLNDIKFYEQFPECIGDENRIWLMFYELLRRNFKQRFSEEIDLQYLLYCESDVEEIAENLWKFRKPLAASVARMRIKFNALSLSKLLPIHLQNEKVANAASNTMVTGWINPFLLRDKTSADKFLHECGYILQEDDNTHILDTNHYRWDNVCPLFVSCVPQDKGEFTKSKIVTQHYFVIQDKAFSYGPAVMSRLLDYFQLSGDILQTHISSPRSTAYLASLFHSVNRLNNFYVYGAGLNLKEYRKFMEILGVNNIRIFAESFTSFPLESKRFGYVVGIFANPPNSFSAISDPIDLICSRGGDLSMLEVLTESEISAEGKRRVSLILEEQLLTLQLAMSRPQIQFLLYQTHSIVSSENQDMVDYIVKLINETSLRKHQSVFRERKRLEAIAEAEVANIPAAAMGSPRKRVPNAQAEEKVKAQSATEAGTTKSDGIVEVSGVADESEDNVVLPDADEFMCENIPDICINQDGCIKQHSIGCYLSLIKRTKITQLNAKYLIKMAEARGLFDTADKSTGPKVKGTKTLETNIEPIIESEYCSSRRVEKRINIDQLISRLMTNTNSSVNRIGIIKASSISHPVKFKFKRRECKRYKTTLLNIYQISRQQSGTFRYRRCSVESLEEICSIAICCLRRKGLRKYPYPLHIQNLEI</sequence>
<gene>
    <name evidence="3" type="primary">LOC105233034</name>
</gene>
<reference evidence="3" key="1">
    <citation type="submission" date="2025-08" db="UniProtKB">
        <authorList>
            <consortium name="RefSeq"/>
        </authorList>
    </citation>
    <scope>IDENTIFICATION</scope>
    <source>
        <tissue evidence="3">Adult</tissue>
    </source>
</reference>
<accession>A0A6I9VP22</accession>
<evidence type="ECO:0000313" key="3">
    <source>
        <dbReference type="RefSeq" id="XP_011213277.2"/>
    </source>
</evidence>